<evidence type="ECO:0000313" key="4">
    <source>
        <dbReference type="Proteomes" id="UP001237105"/>
    </source>
</evidence>
<feature type="coiled-coil region" evidence="1">
    <location>
        <begin position="25"/>
        <end position="62"/>
    </location>
</feature>
<accession>A0ABT6SWB1</accession>
<sequence>MIKRLEDHWEGEAARKGFAFMRKAKQEYEAAAVEARRIAKLLEDTHDEFKRWQKALRELADDARKDHYKFDDKGGITDVHPRWETPTAGKDLTWKEERQKQLDSYADRLKQVLMQATAADVAADMALRHDPNGSDNHGFNRKGYASGDAAEAAKASDIAKKAAKGEDLSKTELNQLNNLLKVNRNDPDFAAKFATDLGPRGTVQFWNNVGNPQLGIGEKLPKDRQKILKQMQENLGTTLGTATRTDGGDMQKWKRDLVDLGPDAVQQPKGGPSGSYGFQVASNLMRYGEWDNAFLEDYGKELVKMEKGAGMDPDRMWDHPAGSGPTLNIGDPNDRGTDPMTGYMEALGNSRPELEMDNDGNLIEPPEIRKESAATTFFSDQENYEYLMDDRKWVPDGPDGSEKISGYNELGHALEAATTGHPYDEEPKPVMPHSDAQVEVMQRVIHNVGEEGEVRPGMGDSLGRMSSEYMPDFNRALTVNKDNVDEVFPLEGNAALPVTNAAEIAASEQDASRFLATLGEDPDAFDAVNIGQTAYSSNLMDYHMQNPDSTSVSTGRAMEEIAYSAGTVDGLIGHGRQEAELKDEFDRVKEENEGNERIGGIANGVVSGSIGIGVSFVASPVAGAAAAGAASTVTGDLINQIVKSNEGEGSTDTMLQTGRDQAGLQQSTEDQLKEAYSRVNEANGSQHSADASSSIGETARSGFDHAGHLVDRHARDKQAQAPG</sequence>
<dbReference type="RefSeq" id="WP_282535412.1">
    <property type="nucleotide sequence ID" value="NZ_JASCIS010000011.1"/>
</dbReference>
<dbReference type="EMBL" id="JASCIS010000011">
    <property type="protein sequence ID" value="MDI3419500.1"/>
    <property type="molecule type" value="Genomic_DNA"/>
</dbReference>
<feature type="compositionally biased region" description="Polar residues" evidence="2">
    <location>
        <begin position="645"/>
        <end position="669"/>
    </location>
</feature>
<comment type="caution">
    <text evidence="3">The sequence shown here is derived from an EMBL/GenBank/DDBJ whole genome shotgun (WGS) entry which is preliminary data.</text>
</comment>
<evidence type="ECO:0000256" key="2">
    <source>
        <dbReference type="SAM" id="MobiDB-lite"/>
    </source>
</evidence>
<feature type="compositionally biased region" description="Polar residues" evidence="2">
    <location>
        <begin position="680"/>
        <end position="696"/>
    </location>
</feature>
<organism evidence="3 4">
    <name type="scientific">Streptomyces luteolus</name>
    <dbReference type="NCBI Taxonomy" id="3043615"/>
    <lineage>
        <taxon>Bacteria</taxon>
        <taxon>Bacillati</taxon>
        <taxon>Actinomycetota</taxon>
        <taxon>Actinomycetes</taxon>
        <taxon>Kitasatosporales</taxon>
        <taxon>Streptomycetaceae</taxon>
        <taxon>Streptomyces</taxon>
    </lineage>
</organism>
<evidence type="ECO:0000313" key="3">
    <source>
        <dbReference type="EMBL" id="MDI3419500.1"/>
    </source>
</evidence>
<name>A0ABT6SWB1_9ACTN</name>
<evidence type="ECO:0008006" key="5">
    <source>
        <dbReference type="Google" id="ProtNLM"/>
    </source>
</evidence>
<feature type="region of interest" description="Disordered" evidence="2">
    <location>
        <begin position="645"/>
        <end position="723"/>
    </location>
</feature>
<keyword evidence="4" id="KW-1185">Reference proteome</keyword>
<gene>
    <name evidence="3" type="ORF">QIT00_13190</name>
</gene>
<protein>
    <recommendedName>
        <fullName evidence="5">AG2 protein</fullName>
    </recommendedName>
</protein>
<keyword evidence="1" id="KW-0175">Coiled coil</keyword>
<feature type="compositionally biased region" description="Basic and acidic residues" evidence="2">
    <location>
        <begin position="702"/>
        <end position="723"/>
    </location>
</feature>
<proteinExistence type="predicted"/>
<evidence type="ECO:0000256" key="1">
    <source>
        <dbReference type="SAM" id="Coils"/>
    </source>
</evidence>
<dbReference type="Proteomes" id="UP001237105">
    <property type="component" value="Unassembled WGS sequence"/>
</dbReference>
<reference evidence="3 4" key="1">
    <citation type="submission" date="2023-05" db="EMBL/GenBank/DDBJ databases">
        <title>Draft genome sequence of Streptomyces sp. B-S-A12 isolated from a cave soil in Thailand.</title>
        <authorList>
            <person name="Chamroensaksri N."/>
            <person name="Muangham S."/>
        </authorList>
    </citation>
    <scope>NUCLEOTIDE SEQUENCE [LARGE SCALE GENOMIC DNA]</scope>
    <source>
        <strain evidence="3 4">B-S-A12</strain>
    </source>
</reference>